<dbReference type="Pfam" id="PF00178">
    <property type="entry name" value="Ets"/>
    <property type="match status" value="1"/>
</dbReference>
<dbReference type="PROSITE" id="PS51433">
    <property type="entry name" value="PNT"/>
    <property type="match status" value="1"/>
</dbReference>
<evidence type="ECO:0008006" key="9">
    <source>
        <dbReference type="Google" id="ProtNLM"/>
    </source>
</evidence>
<evidence type="ECO:0000256" key="3">
    <source>
        <dbReference type="RuleBase" id="RU004019"/>
    </source>
</evidence>
<feature type="compositionally biased region" description="Pro residues" evidence="4">
    <location>
        <begin position="54"/>
        <end position="74"/>
    </location>
</feature>
<dbReference type="PRINTS" id="PR00454">
    <property type="entry name" value="ETSDOMAIN"/>
</dbReference>
<dbReference type="PROSITE" id="PS50061">
    <property type="entry name" value="ETS_DOMAIN_3"/>
    <property type="match status" value="1"/>
</dbReference>
<dbReference type="SMART" id="SM00413">
    <property type="entry name" value="ETS"/>
    <property type="match status" value="1"/>
</dbReference>
<feature type="domain" description="PNT" evidence="6">
    <location>
        <begin position="254"/>
        <end position="338"/>
    </location>
</feature>
<organism evidence="7 8">
    <name type="scientific">Manduca sexta</name>
    <name type="common">Tobacco hawkmoth</name>
    <name type="synonym">Tobacco hornworm</name>
    <dbReference type="NCBI Taxonomy" id="7130"/>
    <lineage>
        <taxon>Eukaryota</taxon>
        <taxon>Metazoa</taxon>
        <taxon>Ecdysozoa</taxon>
        <taxon>Arthropoda</taxon>
        <taxon>Hexapoda</taxon>
        <taxon>Insecta</taxon>
        <taxon>Pterygota</taxon>
        <taxon>Neoptera</taxon>
        <taxon>Endopterygota</taxon>
        <taxon>Lepidoptera</taxon>
        <taxon>Glossata</taxon>
        <taxon>Ditrysia</taxon>
        <taxon>Bombycoidea</taxon>
        <taxon>Sphingidae</taxon>
        <taxon>Sphinginae</taxon>
        <taxon>Sphingini</taxon>
        <taxon>Manduca</taxon>
    </lineage>
</organism>
<dbReference type="FunFam" id="1.10.10.10:FF:000996">
    <property type="entry name" value="Predicted protein"/>
    <property type="match status" value="1"/>
</dbReference>
<keyword evidence="3" id="KW-0539">Nucleus</keyword>
<reference evidence="7" key="2">
    <citation type="submission" date="2020-12" db="EMBL/GenBank/DDBJ databases">
        <authorList>
            <person name="Kanost M."/>
        </authorList>
    </citation>
    <scope>NUCLEOTIDE SEQUENCE</scope>
</reference>
<comment type="similarity">
    <text evidence="1 3">Belongs to the ETS family.</text>
</comment>
<evidence type="ECO:0000259" key="5">
    <source>
        <dbReference type="PROSITE" id="PS50061"/>
    </source>
</evidence>
<dbReference type="AlphaFoldDB" id="A0A921ZHF0"/>
<feature type="compositionally biased region" description="Polar residues" evidence="4">
    <location>
        <begin position="344"/>
        <end position="353"/>
    </location>
</feature>
<comment type="caution">
    <text evidence="7">The sequence shown here is derived from an EMBL/GenBank/DDBJ whole genome shotgun (WGS) entry which is preliminary data.</text>
</comment>
<protein>
    <recommendedName>
        <fullName evidence="9">DNA-binding protein D-ETS-4</fullName>
    </recommendedName>
</protein>
<gene>
    <name evidence="7" type="ORF">O3G_MSEX010691</name>
</gene>
<dbReference type="PANTHER" id="PTHR11849">
    <property type="entry name" value="ETS"/>
    <property type="match status" value="1"/>
</dbReference>
<dbReference type="Gene3D" id="1.10.10.10">
    <property type="entry name" value="Winged helix-like DNA-binding domain superfamily/Winged helix DNA-binding domain"/>
    <property type="match status" value="1"/>
</dbReference>
<evidence type="ECO:0000256" key="4">
    <source>
        <dbReference type="SAM" id="MobiDB-lite"/>
    </source>
</evidence>
<keyword evidence="2 3" id="KW-0238">DNA-binding</keyword>
<dbReference type="InterPro" id="IPR036390">
    <property type="entry name" value="WH_DNA-bd_sf"/>
</dbReference>
<dbReference type="PROSITE" id="PS00346">
    <property type="entry name" value="ETS_DOMAIN_2"/>
    <property type="match status" value="1"/>
</dbReference>
<accession>A0A921ZHF0</accession>
<dbReference type="GO" id="GO:0030154">
    <property type="term" value="P:cell differentiation"/>
    <property type="evidence" value="ECO:0007669"/>
    <property type="project" value="TreeGrafter"/>
</dbReference>
<dbReference type="CDD" id="cd08532">
    <property type="entry name" value="SAM_PNT-PDEF-like"/>
    <property type="match status" value="1"/>
</dbReference>
<dbReference type="EMBL" id="JH668573">
    <property type="protein sequence ID" value="KAG6458128.1"/>
    <property type="molecule type" value="Genomic_DNA"/>
</dbReference>
<dbReference type="PROSITE" id="PS00345">
    <property type="entry name" value="ETS_DOMAIN_1"/>
    <property type="match status" value="1"/>
</dbReference>
<evidence type="ECO:0000256" key="1">
    <source>
        <dbReference type="ARBA" id="ARBA00005562"/>
    </source>
</evidence>
<dbReference type="InterPro" id="IPR046328">
    <property type="entry name" value="ETS_fam"/>
</dbReference>
<dbReference type="Proteomes" id="UP000791440">
    <property type="component" value="Unassembled WGS sequence"/>
</dbReference>
<dbReference type="InterPro" id="IPR036388">
    <property type="entry name" value="WH-like_DNA-bd_sf"/>
</dbReference>
<evidence type="ECO:0000259" key="6">
    <source>
        <dbReference type="PROSITE" id="PS51433"/>
    </source>
</evidence>
<evidence type="ECO:0000256" key="2">
    <source>
        <dbReference type="ARBA" id="ARBA00023125"/>
    </source>
</evidence>
<feature type="region of interest" description="Disordered" evidence="4">
    <location>
        <begin position="1"/>
        <end position="103"/>
    </location>
</feature>
<evidence type="ECO:0000313" key="7">
    <source>
        <dbReference type="EMBL" id="KAG6458128.1"/>
    </source>
</evidence>
<dbReference type="InterPro" id="IPR000418">
    <property type="entry name" value="Ets_dom"/>
</dbReference>
<dbReference type="Pfam" id="PF02198">
    <property type="entry name" value="SAM_PNT"/>
    <property type="match status" value="1"/>
</dbReference>
<keyword evidence="8" id="KW-1185">Reference proteome</keyword>
<feature type="compositionally biased region" description="Polar residues" evidence="4">
    <location>
        <begin position="13"/>
        <end position="29"/>
    </location>
</feature>
<dbReference type="GO" id="GO:0000981">
    <property type="term" value="F:DNA-binding transcription factor activity, RNA polymerase II-specific"/>
    <property type="evidence" value="ECO:0007669"/>
    <property type="project" value="TreeGrafter"/>
</dbReference>
<evidence type="ECO:0000313" key="8">
    <source>
        <dbReference type="Proteomes" id="UP000791440"/>
    </source>
</evidence>
<reference evidence="7" key="1">
    <citation type="journal article" date="2016" name="Insect Biochem. Mol. Biol.">
        <title>Multifaceted biological insights from a draft genome sequence of the tobacco hornworm moth, Manduca sexta.</title>
        <authorList>
            <person name="Kanost M.R."/>
            <person name="Arrese E.L."/>
            <person name="Cao X."/>
            <person name="Chen Y.R."/>
            <person name="Chellapilla S."/>
            <person name="Goldsmith M.R."/>
            <person name="Grosse-Wilde E."/>
            <person name="Heckel D.G."/>
            <person name="Herndon N."/>
            <person name="Jiang H."/>
            <person name="Papanicolaou A."/>
            <person name="Qu J."/>
            <person name="Soulages J.L."/>
            <person name="Vogel H."/>
            <person name="Walters J."/>
            <person name="Waterhouse R.M."/>
            <person name="Ahn S.J."/>
            <person name="Almeida F.C."/>
            <person name="An C."/>
            <person name="Aqrawi P."/>
            <person name="Bretschneider A."/>
            <person name="Bryant W.B."/>
            <person name="Bucks S."/>
            <person name="Chao H."/>
            <person name="Chevignon G."/>
            <person name="Christen J.M."/>
            <person name="Clarke D.F."/>
            <person name="Dittmer N.T."/>
            <person name="Ferguson L.C.F."/>
            <person name="Garavelou S."/>
            <person name="Gordon K.H.J."/>
            <person name="Gunaratna R.T."/>
            <person name="Han Y."/>
            <person name="Hauser F."/>
            <person name="He Y."/>
            <person name="Heidel-Fischer H."/>
            <person name="Hirsh A."/>
            <person name="Hu Y."/>
            <person name="Jiang H."/>
            <person name="Kalra D."/>
            <person name="Klinner C."/>
            <person name="Konig C."/>
            <person name="Kovar C."/>
            <person name="Kroll A.R."/>
            <person name="Kuwar S.S."/>
            <person name="Lee S.L."/>
            <person name="Lehman R."/>
            <person name="Li K."/>
            <person name="Li Z."/>
            <person name="Liang H."/>
            <person name="Lovelace S."/>
            <person name="Lu Z."/>
            <person name="Mansfield J.H."/>
            <person name="McCulloch K.J."/>
            <person name="Mathew T."/>
            <person name="Morton B."/>
            <person name="Muzny D.M."/>
            <person name="Neunemann D."/>
            <person name="Ongeri F."/>
            <person name="Pauchet Y."/>
            <person name="Pu L.L."/>
            <person name="Pyrousis I."/>
            <person name="Rao X.J."/>
            <person name="Redding A."/>
            <person name="Roesel C."/>
            <person name="Sanchez-Gracia A."/>
            <person name="Schaack S."/>
            <person name="Shukla A."/>
            <person name="Tetreau G."/>
            <person name="Wang Y."/>
            <person name="Xiong G.H."/>
            <person name="Traut W."/>
            <person name="Walsh T.K."/>
            <person name="Worley K.C."/>
            <person name="Wu D."/>
            <person name="Wu W."/>
            <person name="Wu Y.Q."/>
            <person name="Zhang X."/>
            <person name="Zou Z."/>
            <person name="Zucker H."/>
            <person name="Briscoe A.D."/>
            <person name="Burmester T."/>
            <person name="Clem R.J."/>
            <person name="Feyereisen R."/>
            <person name="Grimmelikhuijzen C.J.P."/>
            <person name="Hamodrakas S.J."/>
            <person name="Hansson B.S."/>
            <person name="Huguet E."/>
            <person name="Jermiin L.S."/>
            <person name="Lan Q."/>
            <person name="Lehman H.K."/>
            <person name="Lorenzen M."/>
            <person name="Merzendorfer H."/>
            <person name="Michalopoulos I."/>
            <person name="Morton D.B."/>
            <person name="Muthukrishnan S."/>
            <person name="Oakeshott J.G."/>
            <person name="Palmer W."/>
            <person name="Park Y."/>
            <person name="Passarelli A.L."/>
            <person name="Rozas J."/>
            <person name="Schwartz L.M."/>
            <person name="Smith W."/>
            <person name="Southgate A."/>
            <person name="Vilcinskas A."/>
            <person name="Vogt R."/>
            <person name="Wang P."/>
            <person name="Werren J."/>
            <person name="Yu X.Q."/>
            <person name="Zhou J.J."/>
            <person name="Brown S.J."/>
            <person name="Scherer S.E."/>
            <person name="Richards S."/>
            <person name="Blissard G.W."/>
        </authorList>
    </citation>
    <scope>NUCLEOTIDE SEQUENCE</scope>
</reference>
<dbReference type="GO" id="GO:0005634">
    <property type="term" value="C:nucleus"/>
    <property type="evidence" value="ECO:0007669"/>
    <property type="project" value="UniProtKB-SubCell"/>
</dbReference>
<dbReference type="SMART" id="SM00251">
    <property type="entry name" value="SAM_PNT"/>
    <property type="match status" value="1"/>
</dbReference>
<name>A0A921ZHF0_MANSE</name>
<dbReference type="InterPro" id="IPR013761">
    <property type="entry name" value="SAM/pointed_sf"/>
</dbReference>
<dbReference type="SUPFAM" id="SSF46785">
    <property type="entry name" value="Winged helix' DNA-binding domain"/>
    <property type="match status" value="1"/>
</dbReference>
<dbReference type="PANTHER" id="PTHR11849:SF182">
    <property type="entry name" value="SAM POINTED DOMAIN-CONTAINING ETS TRANSCRIPTION FACTOR"/>
    <property type="match status" value="1"/>
</dbReference>
<feature type="region of interest" description="Disordered" evidence="4">
    <location>
        <begin position="344"/>
        <end position="388"/>
    </location>
</feature>
<feature type="domain" description="ETS" evidence="5">
    <location>
        <begin position="395"/>
        <end position="478"/>
    </location>
</feature>
<dbReference type="Gene3D" id="1.10.150.50">
    <property type="entry name" value="Transcription Factor, Ets-1"/>
    <property type="match status" value="1"/>
</dbReference>
<comment type="subcellular location">
    <subcellularLocation>
        <location evidence="3">Nucleus</location>
    </subcellularLocation>
</comment>
<dbReference type="GO" id="GO:0043565">
    <property type="term" value="F:sequence-specific DNA binding"/>
    <property type="evidence" value="ECO:0007669"/>
    <property type="project" value="InterPro"/>
</dbReference>
<proteinExistence type="inferred from homology"/>
<dbReference type="SUPFAM" id="SSF47769">
    <property type="entry name" value="SAM/Pointed domain"/>
    <property type="match status" value="1"/>
</dbReference>
<sequence>MNWENSFVEETDTMPQTVPRSGCSPPSVTQDERAVPTSPADLQHLLRLLGASSPPEPMLHSPPNPHNKPPPPYPEDNNFLDRLYDFEGYPTPSPSSDEGSIPAVALQPASPYNSLQYTTPVYIKEEPNRLSVPGFSSPYPLSPSGSCVSYGSHNQYASPVPHHEEYIDIEELLKENQILQESVQQSYVTPKIEIEEPRDHILLRSVLEDTSFQKRLNLRPIPLELGTVKMEESSGGDELVAPDIDQVLSMAIEQSKRDVDNTCTVLGISPDPMLWSTGDVKSWVMFTLQHFNLPMVPTEYFNMDGAALVALTEEEFNQRAPQSGSTLYAQLEIWKAARHEAWKSSQWTEHQQPSPTPAPAGLPSADDLSDDEDSEPAGPSASTGVGKAKTGSTHIHLWQFLKELLASPHVHGSAIRWLDRSNGVFKIEDSVRVARLWGKRKNRPAMNYDKLSRSIRQYYKKGIMKKTERSQRLVYQFCHPYSL</sequence>
<dbReference type="InterPro" id="IPR003118">
    <property type="entry name" value="Pointed_dom"/>
</dbReference>